<keyword evidence="2" id="KW-0547">Nucleotide-binding</keyword>
<dbReference type="Pfam" id="PF13412">
    <property type="entry name" value="HTH_24"/>
    <property type="match status" value="1"/>
</dbReference>
<feature type="active site" evidence="1">
    <location>
        <position position="195"/>
    </location>
</feature>
<accession>A0A4Q9BGU8</accession>
<dbReference type="CDD" id="cd00090">
    <property type="entry name" value="HTH_ARSR"/>
    <property type="match status" value="1"/>
</dbReference>
<dbReference type="InterPro" id="IPR036388">
    <property type="entry name" value="WH-like_DNA-bd_sf"/>
</dbReference>
<dbReference type="InterPro" id="IPR036597">
    <property type="entry name" value="Fido-like_dom_sf"/>
</dbReference>
<dbReference type="Pfam" id="PF02661">
    <property type="entry name" value="Fic"/>
    <property type="match status" value="1"/>
</dbReference>
<evidence type="ECO:0000259" key="3">
    <source>
        <dbReference type="PROSITE" id="PS51459"/>
    </source>
</evidence>
<keyword evidence="5" id="KW-1185">Reference proteome</keyword>
<dbReference type="AlphaFoldDB" id="A0A4Q9BGU8"/>
<gene>
    <name evidence="4" type="ORF">EWU20_01755</name>
</gene>
<sequence>MKINNLQLDLDMALVSEIAKIDRFDAAWANYEKREGDSLKQLKSIATVQSVGASTRIEGSQMTDDEVKVFINKIEISSFTERDQQEVAGYFETLDTIAEHFGTIEISENQIMGLHSLLLKYGEKDAWHRGKFKQVSNSVEANLADGSKQIIFKTSEPGLRTQDDMIRLLEWYRTDKETLPLIKAALFVYEFLSIHPFQDGNGRLSRLLGSLLLLKSGYSWIQYISFEKEIESRKSAYYKVLIDTQRNRPSENVTEWLRFFLSCLSHIQENLLLKLDQRRTDNFASNQRERKILFFIENHPGCSSGEISSKLDLALPTVKKDLKELVERKVIYKEGAGRGTAYFLI</sequence>
<dbReference type="Gene3D" id="1.10.3290.10">
    <property type="entry name" value="Fido-like domain"/>
    <property type="match status" value="1"/>
</dbReference>
<evidence type="ECO:0000313" key="4">
    <source>
        <dbReference type="EMBL" id="TBH75327.1"/>
    </source>
</evidence>
<dbReference type="SUPFAM" id="SSF46785">
    <property type="entry name" value="Winged helix' DNA-binding domain"/>
    <property type="match status" value="1"/>
</dbReference>
<dbReference type="RefSeq" id="WP_130922498.1">
    <property type="nucleotide sequence ID" value="NZ_JAANOL010000003.1"/>
</dbReference>
<dbReference type="InterPro" id="IPR003812">
    <property type="entry name" value="Fido"/>
</dbReference>
<proteinExistence type="predicted"/>
<dbReference type="InterPro" id="IPR040198">
    <property type="entry name" value="Fido_containing"/>
</dbReference>
<feature type="domain" description="Fido" evidence="3">
    <location>
        <begin position="106"/>
        <end position="262"/>
    </location>
</feature>
<evidence type="ECO:0000256" key="2">
    <source>
        <dbReference type="PIRSR" id="PIRSR640198-2"/>
    </source>
</evidence>
<organism evidence="4 5">
    <name type="scientific">Aquirufa antheringensis</name>
    <dbReference type="NCBI Taxonomy" id="2516559"/>
    <lineage>
        <taxon>Bacteria</taxon>
        <taxon>Pseudomonadati</taxon>
        <taxon>Bacteroidota</taxon>
        <taxon>Cytophagia</taxon>
        <taxon>Cytophagales</taxon>
        <taxon>Flectobacillaceae</taxon>
        <taxon>Aquirufa</taxon>
    </lineage>
</organism>
<reference evidence="4 5" key="1">
    <citation type="submission" date="2019-02" db="EMBL/GenBank/DDBJ databases">
        <title>Genome of a new Bacteroidetes strain.</title>
        <authorList>
            <person name="Pitt A."/>
        </authorList>
    </citation>
    <scope>NUCLEOTIDE SEQUENCE [LARGE SCALE GENOMIC DNA]</scope>
    <source>
        <strain evidence="4 5">103A-SOEBACH</strain>
    </source>
</reference>
<dbReference type="PANTHER" id="PTHR13504">
    <property type="entry name" value="FIDO DOMAIN-CONTAINING PROTEIN DDB_G0283145"/>
    <property type="match status" value="1"/>
</dbReference>
<dbReference type="PROSITE" id="PS51459">
    <property type="entry name" value="FIDO"/>
    <property type="match status" value="1"/>
</dbReference>
<dbReference type="GO" id="GO:0005524">
    <property type="term" value="F:ATP binding"/>
    <property type="evidence" value="ECO:0007669"/>
    <property type="project" value="UniProtKB-KW"/>
</dbReference>
<evidence type="ECO:0000256" key="1">
    <source>
        <dbReference type="PIRSR" id="PIRSR640198-1"/>
    </source>
</evidence>
<dbReference type="Gene3D" id="1.10.10.10">
    <property type="entry name" value="Winged helix-like DNA-binding domain superfamily/Winged helix DNA-binding domain"/>
    <property type="match status" value="1"/>
</dbReference>
<dbReference type="InterPro" id="IPR036390">
    <property type="entry name" value="WH_DNA-bd_sf"/>
</dbReference>
<comment type="caution">
    <text evidence="4">The sequence shown here is derived from an EMBL/GenBank/DDBJ whole genome shotgun (WGS) entry which is preliminary data.</text>
</comment>
<keyword evidence="2" id="KW-0067">ATP-binding</keyword>
<dbReference type="GO" id="GO:0006355">
    <property type="term" value="P:regulation of DNA-templated transcription"/>
    <property type="evidence" value="ECO:0007669"/>
    <property type="project" value="UniProtKB-ARBA"/>
</dbReference>
<protein>
    <submittedName>
        <fullName evidence="4">Fic family protein</fullName>
    </submittedName>
</protein>
<dbReference type="PANTHER" id="PTHR13504:SF38">
    <property type="entry name" value="FIDO DOMAIN-CONTAINING PROTEIN"/>
    <property type="match status" value="1"/>
</dbReference>
<name>A0A4Q9BGU8_9BACT</name>
<dbReference type="SUPFAM" id="SSF140931">
    <property type="entry name" value="Fic-like"/>
    <property type="match status" value="1"/>
</dbReference>
<evidence type="ECO:0000313" key="5">
    <source>
        <dbReference type="Proteomes" id="UP000293583"/>
    </source>
</evidence>
<feature type="binding site" evidence="2">
    <location>
        <begin position="237"/>
        <end position="238"/>
    </location>
    <ligand>
        <name>ATP</name>
        <dbReference type="ChEBI" id="CHEBI:30616"/>
    </ligand>
</feature>
<dbReference type="Proteomes" id="UP000293583">
    <property type="component" value="Unassembled WGS sequence"/>
</dbReference>
<dbReference type="OrthoDB" id="9814400at2"/>
<dbReference type="EMBL" id="SEWY01000001">
    <property type="protein sequence ID" value="TBH75327.1"/>
    <property type="molecule type" value="Genomic_DNA"/>
</dbReference>
<feature type="binding site" evidence="2">
    <location>
        <begin position="199"/>
        <end position="206"/>
    </location>
    <ligand>
        <name>ATP</name>
        <dbReference type="ChEBI" id="CHEBI:30616"/>
    </ligand>
</feature>
<dbReference type="InterPro" id="IPR011991">
    <property type="entry name" value="ArsR-like_HTH"/>
</dbReference>